<sequence>MLSSTMLLVHLQLSTCRLHCLQNAPVESCLFSFVHLSCPLHVSDPIILLSLHGAVRFHFAFISTSSETTASTELLANYCHSSLHACIRISSFPNKTGNNDSFPGAVVSINDQPTDQCKLAAKELPLRN</sequence>
<feature type="signal peptide" evidence="1">
    <location>
        <begin position="1"/>
        <end position="16"/>
    </location>
</feature>
<dbReference type="AlphaFoldDB" id="A0A2K5EAQ0"/>
<organism evidence="2 3">
    <name type="scientific">Aotus nancymaae</name>
    <name type="common">Ma's night monkey</name>
    <dbReference type="NCBI Taxonomy" id="37293"/>
    <lineage>
        <taxon>Eukaryota</taxon>
        <taxon>Metazoa</taxon>
        <taxon>Chordata</taxon>
        <taxon>Craniata</taxon>
        <taxon>Vertebrata</taxon>
        <taxon>Euteleostomi</taxon>
        <taxon>Mammalia</taxon>
        <taxon>Eutheria</taxon>
        <taxon>Euarchontoglires</taxon>
        <taxon>Primates</taxon>
        <taxon>Haplorrhini</taxon>
        <taxon>Platyrrhini</taxon>
        <taxon>Aotidae</taxon>
        <taxon>Aotus</taxon>
    </lineage>
</organism>
<evidence type="ECO:0000313" key="3">
    <source>
        <dbReference type="Proteomes" id="UP000233020"/>
    </source>
</evidence>
<proteinExistence type="predicted"/>
<accession>A0A2K5EAQ0</accession>
<name>A0A2K5EAQ0_AOTNA</name>
<protein>
    <submittedName>
        <fullName evidence="2">Uncharacterized protein</fullName>
    </submittedName>
</protein>
<reference evidence="2" key="1">
    <citation type="submission" date="2025-08" db="UniProtKB">
        <authorList>
            <consortium name="Ensembl"/>
        </authorList>
    </citation>
    <scope>IDENTIFICATION</scope>
</reference>
<evidence type="ECO:0000313" key="2">
    <source>
        <dbReference type="Ensembl" id="ENSANAP00000030302.1"/>
    </source>
</evidence>
<reference evidence="2" key="2">
    <citation type="submission" date="2025-09" db="UniProtKB">
        <authorList>
            <consortium name="Ensembl"/>
        </authorList>
    </citation>
    <scope>IDENTIFICATION</scope>
</reference>
<dbReference type="Ensembl" id="ENSANAT00000048338.1">
    <property type="protein sequence ID" value="ENSANAP00000030302.1"/>
    <property type="gene ID" value="ENSANAG00000032912.1"/>
</dbReference>
<keyword evidence="3" id="KW-1185">Reference proteome</keyword>
<keyword evidence="1" id="KW-0732">Signal</keyword>
<evidence type="ECO:0000256" key="1">
    <source>
        <dbReference type="SAM" id="SignalP"/>
    </source>
</evidence>
<dbReference type="Proteomes" id="UP000233020">
    <property type="component" value="Unplaced"/>
</dbReference>
<feature type="chain" id="PRO_5046567895" evidence="1">
    <location>
        <begin position="17"/>
        <end position="128"/>
    </location>
</feature>
<dbReference type="OMA" id="LLANYCH"/>
<dbReference type="GeneTree" id="ENSGT00940000165945"/>